<evidence type="ECO:0000313" key="2">
    <source>
        <dbReference type="Proteomes" id="UP001207654"/>
    </source>
</evidence>
<reference evidence="1 2" key="1">
    <citation type="submission" date="2022-11" db="EMBL/GenBank/DDBJ databases">
        <title>Minimal conservation of predation-associated metabolite biosynthetic gene clusters underscores biosynthetic potential of Myxococcota including descriptions for ten novel species: Archangium lansinium sp. nov., Myxococcus landrumus sp. nov., Nannocystis bai.</title>
        <authorList>
            <person name="Ahearne A."/>
            <person name="Stevens C."/>
            <person name="Phillips K."/>
        </authorList>
    </citation>
    <scope>NUCLEOTIDE SEQUENCE [LARGE SCALE GENOMIC DNA]</scope>
    <source>
        <strain evidence="1 2">MIWBW</strain>
    </source>
</reference>
<dbReference type="RefSeq" id="WP_267538952.1">
    <property type="nucleotide sequence ID" value="NZ_JAPNKA010000001.1"/>
</dbReference>
<organism evidence="1 2">
    <name type="scientific">Archangium lansingense</name>
    <dbReference type="NCBI Taxonomy" id="2995310"/>
    <lineage>
        <taxon>Bacteria</taxon>
        <taxon>Pseudomonadati</taxon>
        <taxon>Myxococcota</taxon>
        <taxon>Myxococcia</taxon>
        <taxon>Myxococcales</taxon>
        <taxon>Cystobacterineae</taxon>
        <taxon>Archangiaceae</taxon>
        <taxon>Archangium</taxon>
    </lineage>
</organism>
<comment type="caution">
    <text evidence="1">The sequence shown here is derived from an EMBL/GenBank/DDBJ whole genome shotgun (WGS) entry which is preliminary data.</text>
</comment>
<proteinExistence type="predicted"/>
<gene>
    <name evidence="1" type="ORF">OV287_38095</name>
</gene>
<sequence>MPCPVPSHLPTPPTLTTLLDELAAVNAPRATELQASVHGMEGRQREAREQLAAAESVLSLVKPGSSGRTLDEWCLRFADAQSARHAVRRLAVDADSLRAVLERELFLARRSRALGRVICPSCVGSGDGPPLDGGTSLVLSSCDTCAGTGYVRSSRPAR</sequence>
<protein>
    <submittedName>
        <fullName evidence="1">Uncharacterized protein</fullName>
    </submittedName>
</protein>
<evidence type="ECO:0000313" key="1">
    <source>
        <dbReference type="EMBL" id="MCY1080280.1"/>
    </source>
</evidence>
<name>A0ABT4AF14_9BACT</name>
<accession>A0ABT4AF14</accession>
<dbReference type="EMBL" id="JAPNKA010000001">
    <property type="protein sequence ID" value="MCY1080280.1"/>
    <property type="molecule type" value="Genomic_DNA"/>
</dbReference>
<keyword evidence="2" id="KW-1185">Reference proteome</keyword>
<dbReference type="Proteomes" id="UP001207654">
    <property type="component" value="Unassembled WGS sequence"/>
</dbReference>